<protein>
    <recommendedName>
        <fullName evidence="7">C2 domain-containing protein</fullName>
    </recommendedName>
</protein>
<feature type="region of interest" description="Disordered" evidence="1">
    <location>
        <begin position="1566"/>
        <end position="1588"/>
    </location>
</feature>
<evidence type="ECO:0008006" key="7">
    <source>
        <dbReference type="Google" id="ProtNLM"/>
    </source>
</evidence>
<dbReference type="Gene3D" id="2.60.40.150">
    <property type="entry name" value="C2 domain"/>
    <property type="match status" value="2"/>
</dbReference>
<feature type="compositionally biased region" description="Low complexity" evidence="1">
    <location>
        <begin position="61"/>
        <end position="70"/>
    </location>
</feature>
<feature type="compositionally biased region" description="Polar residues" evidence="1">
    <location>
        <begin position="1292"/>
        <end position="1301"/>
    </location>
</feature>
<evidence type="ECO:0000259" key="3">
    <source>
        <dbReference type="PROSITE" id="PS51258"/>
    </source>
</evidence>
<dbReference type="InterPro" id="IPR010439">
    <property type="entry name" value="MUN_dom"/>
</dbReference>
<feature type="compositionally biased region" description="Polar residues" evidence="1">
    <location>
        <begin position="2611"/>
        <end position="2621"/>
    </location>
</feature>
<dbReference type="Pfam" id="PF06292">
    <property type="entry name" value="MUN"/>
    <property type="match status" value="2"/>
</dbReference>
<name>A0A4P9XXG1_9FUNG</name>
<feature type="region of interest" description="Disordered" evidence="1">
    <location>
        <begin position="2602"/>
        <end position="2621"/>
    </location>
</feature>
<feature type="domain" description="MHD2" evidence="4">
    <location>
        <begin position="2413"/>
        <end position="2531"/>
    </location>
</feature>
<dbReference type="SUPFAM" id="SSF49562">
    <property type="entry name" value="C2 domain (Calcium/lipid-binding domain, CaLB)"/>
    <property type="match status" value="2"/>
</dbReference>
<feature type="region of interest" description="Disordered" evidence="1">
    <location>
        <begin position="1599"/>
        <end position="1618"/>
    </location>
</feature>
<feature type="compositionally biased region" description="Acidic residues" evidence="1">
    <location>
        <begin position="1274"/>
        <end position="1285"/>
    </location>
</feature>
<dbReference type="InterPro" id="IPR014770">
    <property type="entry name" value="Munc13_1"/>
</dbReference>
<dbReference type="InterPro" id="IPR000008">
    <property type="entry name" value="C2_dom"/>
</dbReference>
<keyword evidence="6" id="KW-1185">Reference proteome</keyword>
<evidence type="ECO:0000313" key="6">
    <source>
        <dbReference type="Proteomes" id="UP000271241"/>
    </source>
</evidence>
<dbReference type="PROSITE" id="PS50004">
    <property type="entry name" value="C2"/>
    <property type="match status" value="1"/>
</dbReference>
<evidence type="ECO:0000259" key="4">
    <source>
        <dbReference type="PROSITE" id="PS51259"/>
    </source>
</evidence>
<dbReference type="Proteomes" id="UP000271241">
    <property type="component" value="Unassembled WGS sequence"/>
</dbReference>
<dbReference type="SMART" id="SM00239">
    <property type="entry name" value="C2"/>
    <property type="match status" value="2"/>
</dbReference>
<evidence type="ECO:0000259" key="2">
    <source>
        <dbReference type="PROSITE" id="PS50004"/>
    </source>
</evidence>
<dbReference type="Gene3D" id="1.10.357.50">
    <property type="match status" value="2"/>
</dbReference>
<dbReference type="STRING" id="78915.A0A4P9XXG1"/>
<gene>
    <name evidence="5" type="ORF">THASP1DRAFT_27249</name>
</gene>
<dbReference type="PROSITE" id="PS51259">
    <property type="entry name" value="MHD2"/>
    <property type="match status" value="2"/>
</dbReference>
<dbReference type="PROSITE" id="PS51258">
    <property type="entry name" value="MHD1"/>
    <property type="match status" value="2"/>
</dbReference>
<evidence type="ECO:0000313" key="5">
    <source>
        <dbReference type="EMBL" id="RKP11004.1"/>
    </source>
</evidence>
<dbReference type="PANTHER" id="PTHR47263:SF1">
    <property type="entry name" value="C2 DOMAIN PROTEIN (AFU_ORTHOLOGUE AFUA_7G02350)"/>
    <property type="match status" value="1"/>
</dbReference>
<proteinExistence type="predicted"/>
<dbReference type="EMBL" id="KZ992430">
    <property type="protein sequence ID" value="RKP11004.1"/>
    <property type="molecule type" value="Genomic_DNA"/>
</dbReference>
<evidence type="ECO:0000256" key="1">
    <source>
        <dbReference type="SAM" id="MobiDB-lite"/>
    </source>
</evidence>
<sequence>MQRSHDDGSGPGASGRKRALPTPPPKISRDELYRFVLRCALLNTEAIGRAGGSAVAGTNLPSPGHPSSGSQGPGYGAPGSGAAQRPASWGADKVNAFLSELLLPSEPVGDPKRLLTREFLRKFRKRFTRVSEGKRVVLAVSDPYIARALTNFAITLMKQQAFKDRMNKNSTVAFLGAEFLRFCGDHAMLNPMPYARVLTDEAVDCLKYDCVGMPYVAAMIQQFEGYSREIAHKMHENAPSRPAAQTGSAQASGTVSEVYFHDSDGLVAWTRQVLGVEMDEHDKTARMSRAACTAKATIEDMKRCLAATEQDTHPVARPDDFNDSAIYLAWKKREIQQLNQLITHSVMADPRLLRTSGGGDYAPGQGREYGNTGAHGQPSNAPQFMYTFIPPNPRECYKMLVNACMETELQLSGRTPPDQRVLSARSTNLLKECGVRWRLGATFRDLAIIENLCNYLDKDMVCVEHVQEGFMTMRKNAARNEYNSWSNTDRRYLFQIHVHLNRTLLGMLTAALNSPENTSVDELSPILFMLDDIHDDENFRMAHPDLQGCRNELKAAIEDTASERFTRFKTRLLRQTLDAPEVDQMLLVAEALQTETSRMTNRFPVPIIGEVDVAGTSLGIYLKYFVLEMENLVNQPIDIDEDGMPSANAFQLYRAVIALQNLYKKRCPEGSLSMDVSSWFSRYVYGWLRVTETKTVEWVENVIREDKFEPISDTERHSSSVLDLFSIFQQQIDFLEGLCWPNEVQQALFVTILAKVFGRAVEKYCESMERLFVQDLVPKLQIERPSSPVNARRAWFDYTRSNDSKDQNSPTPVDLKPESCVRLNNIEAVRQRFNELYDTLDVDEVAYLISTNPQQNVRTDSSIGPPVYIYTVKVVLAENLADCDQNGLSDPYVVLQSGEVEMARTRVIQETLNPRWDETFEFRLSAAIEVLATIFDKDLVGGDDICGTAIFRLQPSLFGDFLAHDIWLDLQPQGRLLVRVSMEGEKNDIRFHFGKAFRTLKRTQTDMARMIMSGYVRYCLSRKVLFRSMKNSTALQQVTSLFRTSASSGKRMSITEVDGDEALHPLIDYLDKNLYTLFNLLRPDVSSMVFSKIWKEMLQNLENLLVPPLSDQPTTMKPLVNTEVEMVFTCLELLKTYFHGGDDGDGIPISTLESSKYHNLQAIRDMYQLSSEDLIARYQEQAAVANPVANRRNKSIMERRNLGTIRQLAKKKSETGADQLDCILRVLRLRQSKEARGFLVATIAQRTMAPGHQHDRPLPMPPAPTRITLASVSIDDDDDDDDDGCATEHHPNTVSKLSSRSLHMHMLPGASKQLGDERKGRVLSGVQRALPEPPVVVKPAEVYRAVLCCALLAVAPAASPRTRSETRLSLRGLSKRFSLGPADAQARALTLPMPRPSSMFSLTLTKSAAAAISSPVENPTPLTVALDHRGGIPGGDSTRPLTKEFLRRFRHRLSKIAGGKVAPLSVSDPAIVGRLATFAATTMKRQSFKDRMSQSSTVAFLAYEFLQYCGLPAARDPFPFVRVLRDEAIDCLRYECAPSADISVMVDQFVDYTQYVQKLVQSSELDPEKGDVDGLTSPTKRQGMMSATLPERGARARLRPSLTVSGDRESSASAAASGPLRDSEGLIEWTRAVFHVDRLEHAMVTKELMVTCTPKAGIDDYKRCVIALEHNGHPVVCPDDFENADAYAAWKTGEVQQLNQLIAYNVTADPGLLRDISLQAEGSKLSRSQYGTVSYAADEDPRTPRYISIPKYPRECYRAVVRACLALEIREHGVLPPSRTLMSPKSVQLLREIAVRWRIGQLTRDITLLECLCEHVTDGGVSIFHVVRAYSTIEKSYAGALCNAVLRSDRRLFYQVRVKLNRVLHQQLEDLLLSENTEDENIAATISLLERLHADPDFRRDHLRITPLARDTASIRITRAVSRRMRLAPDMSDIAQVMLLVEIVREEITALSGRFSAPLLDVDIVTTSIRVFMERLSEGLDSRPAPTREEYQQEGTTAEEYPGFRLYAAVREMAGILTSHGLTDTLNIRITNWFGRDVDMWLDNVEAQANAWAENAVAADDFQPVDSEQLYSPSVDQLFLMIQKSVDLLMSLKWPDEVEQAQFTTRLAKAISRAVIKYCTLVDTLFVKSCPKDEHKCAPTPESAPRRLLRTYALRKQQRSDDVHMVDLKVDTCICLNNIEEMRQRLDQLYYDLDVDEIGFVLEKSDVAALVPQLTEKKTMYLYTVKVVLAENLAGVEASPTSDGALSAILQSGEVEMARTRAVGDAANPRWDEAFDFPLSAAVEVQATVTQLGRPCGTASFRLQPSLFQDYFAHDIWLELQPQGRLLVRVSMEGEKDDIRFYFGKAFRTLKRTQADMIRVTVDQMSGRIRHCLSQSVLLCSTSSGGWHRIRSSLQRPGEMAERAALSAEELAEQALQPLNGYLDKNMKMLCEAINPKVATTVFTQIWKEVLQSVEKLMVPALSAQPTKMKPLKEPEVGVLMASLTILKQVFQKKNGRAGLTRSVLECPKYHELVLISELYQLPVKELIDRHRKLEENATHSGNGDSPNVGRSKSLIARRNLGTIRQLAKKKEDSGANQLECILRVLRLQATAEARRYVRSVLERDSPPNEQPTSATVVGPL</sequence>
<feature type="domain" description="MHD2" evidence="4">
    <location>
        <begin position="1060"/>
        <end position="1178"/>
    </location>
</feature>
<dbReference type="PANTHER" id="PTHR47263">
    <property type="entry name" value="ADENYLATE CYCLASE ACTIVATION PROTEIN GIT1"/>
    <property type="match status" value="1"/>
</dbReference>
<dbReference type="InterPro" id="IPR014772">
    <property type="entry name" value="Munc13_dom-2"/>
</dbReference>
<dbReference type="Pfam" id="PF00168">
    <property type="entry name" value="C2"/>
    <property type="match status" value="2"/>
</dbReference>
<feature type="domain" description="C2" evidence="2">
    <location>
        <begin position="849"/>
        <end position="968"/>
    </location>
</feature>
<reference evidence="6" key="1">
    <citation type="journal article" date="2018" name="Nat. Microbiol.">
        <title>Leveraging single-cell genomics to expand the fungal tree of life.</title>
        <authorList>
            <person name="Ahrendt S.R."/>
            <person name="Quandt C.A."/>
            <person name="Ciobanu D."/>
            <person name="Clum A."/>
            <person name="Salamov A."/>
            <person name="Andreopoulos B."/>
            <person name="Cheng J.F."/>
            <person name="Woyke T."/>
            <person name="Pelin A."/>
            <person name="Henrissat B."/>
            <person name="Reynolds N.K."/>
            <person name="Benny G.L."/>
            <person name="Smith M.E."/>
            <person name="James T.Y."/>
            <person name="Grigoriev I.V."/>
        </authorList>
    </citation>
    <scope>NUCLEOTIDE SEQUENCE [LARGE SCALE GENOMIC DNA]</scope>
    <source>
        <strain evidence="6">RSA 1356</strain>
    </source>
</reference>
<feature type="region of interest" description="Disordered" evidence="1">
    <location>
        <begin position="1"/>
        <end position="27"/>
    </location>
</feature>
<accession>A0A4P9XXG1</accession>
<organism evidence="5 6">
    <name type="scientific">Thamnocephalis sphaerospora</name>
    <dbReference type="NCBI Taxonomy" id="78915"/>
    <lineage>
        <taxon>Eukaryota</taxon>
        <taxon>Fungi</taxon>
        <taxon>Fungi incertae sedis</taxon>
        <taxon>Zoopagomycota</taxon>
        <taxon>Zoopagomycotina</taxon>
        <taxon>Zoopagomycetes</taxon>
        <taxon>Zoopagales</taxon>
        <taxon>Sigmoideomycetaceae</taxon>
        <taxon>Thamnocephalis</taxon>
    </lineage>
</organism>
<dbReference type="OrthoDB" id="2015333at2759"/>
<dbReference type="InterPro" id="IPR035892">
    <property type="entry name" value="C2_domain_sf"/>
</dbReference>
<dbReference type="InterPro" id="IPR052811">
    <property type="entry name" value="Glucose_resp_signaling"/>
</dbReference>
<feature type="domain" description="MHD1" evidence="3">
    <location>
        <begin position="2004"/>
        <end position="2122"/>
    </location>
</feature>
<dbReference type="Gene3D" id="1.20.58.1100">
    <property type="match status" value="2"/>
</dbReference>
<feature type="region of interest" description="Disordered" evidence="1">
    <location>
        <begin position="57"/>
        <end position="87"/>
    </location>
</feature>
<feature type="domain" description="MHD1" evidence="3">
    <location>
        <begin position="650"/>
        <end position="768"/>
    </location>
</feature>
<feature type="region of interest" description="Disordered" evidence="1">
    <location>
        <begin position="1273"/>
        <end position="1301"/>
    </location>
</feature>